<dbReference type="InterPro" id="IPR036322">
    <property type="entry name" value="WD40_repeat_dom_sf"/>
</dbReference>
<dbReference type="Proteomes" id="UP000053237">
    <property type="component" value="Unassembled WGS sequence"/>
</dbReference>
<evidence type="ECO:0000259" key="2">
    <source>
        <dbReference type="Pfam" id="PF14779"/>
    </source>
</evidence>
<proteinExistence type="predicted"/>
<name>A0A024GAQ7_9STRA</name>
<feature type="region of interest" description="Disordered" evidence="1">
    <location>
        <begin position="323"/>
        <end position="378"/>
    </location>
</feature>
<accession>A0A024GAQ7</accession>
<feature type="compositionally biased region" description="Basic and acidic residues" evidence="1">
    <location>
        <begin position="325"/>
        <end position="337"/>
    </location>
</feature>
<dbReference type="InterPro" id="IPR032728">
    <property type="entry name" value="BBS1_N"/>
</dbReference>
<evidence type="ECO:0000259" key="3">
    <source>
        <dbReference type="Pfam" id="PF23304"/>
    </source>
</evidence>
<feature type="compositionally biased region" description="Polar residues" evidence="1">
    <location>
        <begin position="525"/>
        <end position="534"/>
    </location>
</feature>
<keyword evidence="5" id="KW-1185">Reference proteome</keyword>
<comment type="caution">
    <text evidence="4">The sequence shown here is derived from an EMBL/GenBank/DDBJ whole genome shotgun (WGS) entry which is preliminary data.</text>
</comment>
<dbReference type="AlphaFoldDB" id="A0A024GAQ7"/>
<dbReference type="Pfam" id="PF23304">
    <property type="entry name" value="GAE_BBS1"/>
    <property type="match status" value="1"/>
</dbReference>
<feature type="region of interest" description="Disordered" evidence="1">
    <location>
        <begin position="438"/>
        <end position="547"/>
    </location>
</feature>
<dbReference type="PANTHER" id="PTHR20870:SF0">
    <property type="entry name" value="BARDET-BIEDL SYNDROME 1 PROTEIN"/>
    <property type="match status" value="1"/>
</dbReference>
<sequence>MSVENSYSTSKCSTGSRSFIPETNNLLLDETKMYTVDWRSGKPFAFDVSSIISDRGPVLLLTRRLVSKDELFSMGLEKVVPGDILVAIDREPIYTIGGEAAHNRLRNTSKPVTLCFQLSPYGSKSDQALPSLAPNEYNYHWEDGPLGIVLTSDRELGIPVVKRINTTEIELSVHQNRSFIHQISVGDALVYVNDFPACEYGTRATIDKIKTLSKPIVLRFRKPLHNVNVEIPALREGEYDILWEYGNLGLVLGTSKSGVPFVRSFTGKGSSKQLKLVREGDELVLVNDQIARPHGFSEIMSYVQNVPKPAVLRFRRIWTENPSQEMDRNGGVHRDDSQFQAHSQARSDVSHNMQHDSQFRNHSQARPDVSHGMQHNSQKICDIRKQKSSPLSILGYKEITSVVKDRQHNSNPPQPRRSGYLEQSNDRTYSHQLSNAVSFDTSHHRSTQSHHPYIPSQQVNGRYYKAGESPGRNMAQSDQFRQYRSEVGNNDGMDRGPNRGARHSSRTEYSTQYSRRKESHKPLQTPRQISVRFEQSTHSDQDTVSRSSLENTIKKDHYQIDQSAYYVVQWISGPFGCIVRGVQSSQGPVLLITKRTGKSTCAGLQRVAIGDLLVRIGDLFVNSMSWRAQISRHIQELRFVACDTSQHSHGLRVWFRKNYEELKMLNPRTPFVYREAEEMDPFVYARYASMQHEDIAIPGVPSCMTTFYHDTSRPRVPSIAVATGSCVFIYRNSHPNYKFQIPTLPVSALETKIWEAVSKGSMEIAQAVHELLEQRNSGDRLTNRSRALLAIQDAPSQAEYATRVMNMPLLERMSVTCMTSVKKSTEDKYAMSCLVIATENGNVYILDPQGKVIQTQVQIPETPVEIASFGLLDVEYRLTVITRGRCVYTIKNGELLRSLIELEAPALSLLQQDSTVILACMNRQLLSYHVRGKKNWSLSMNADIVTMQAFHLERTKTPKGLVVALQSGDIAVYNGSVKLFSFQVDCSPTGLCFGQYGREDASLFIVLKNGALLMKILKRNAKMNAQTDVIGPPKEQDIPLNIPKKTQLYVDQTERERKQAVDLHRQFQKDLCKLRLKAAQAYVKTIQDGQAPIASSNTTSILLIARIRGLGPIFHIKLCLQNVNASSVTDITVAVGYDQRLYKVSNSVISVPLLVPSVTYTFSIRVESLRESPVTEAISVHICGKESSVPLVTAIVSIPQCEIDQ</sequence>
<dbReference type="GO" id="GO:0005930">
    <property type="term" value="C:axoneme"/>
    <property type="evidence" value="ECO:0007669"/>
    <property type="project" value="TreeGrafter"/>
</dbReference>
<evidence type="ECO:0000313" key="4">
    <source>
        <dbReference type="EMBL" id="CCI43926.1"/>
    </source>
</evidence>
<dbReference type="STRING" id="65357.A0A024GAQ7"/>
<dbReference type="GO" id="GO:0005119">
    <property type="term" value="F:smoothened binding"/>
    <property type="evidence" value="ECO:0007669"/>
    <property type="project" value="TreeGrafter"/>
</dbReference>
<dbReference type="InterPro" id="IPR036249">
    <property type="entry name" value="Thioredoxin-like_sf"/>
</dbReference>
<dbReference type="GO" id="GO:0005113">
    <property type="term" value="F:patched binding"/>
    <property type="evidence" value="ECO:0007669"/>
    <property type="project" value="TreeGrafter"/>
</dbReference>
<evidence type="ECO:0000313" key="5">
    <source>
        <dbReference type="Proteomes" id="UP000053237"/>
    </source>
</evidence>
<dbReference type="InterPro" id="IPR056419">
    <property type="entry name" value="GAE_BBS1"/>
</dbReference>
<dbReference type="InParanoid" id="A0A024GAQ7"/>
<protein>
    <submittedName>
        <fullName evidence="4">Uncharacterized protein</fullName>
    </submittedName>
</protein>
<dbReference type="EMBL" id="CAIX01000058">
    <property type="protein sequence ID" value="CCI43926.1"/>
    <property type="molecule type" value="Genomic_DNA"/>
</dbReference>
<organism evidence="4 5">
    <name type="scientific">Albugo candida</name>
    <dbReference type="NCBI Taxonomy" id="65357"/>
    <lineage>
        <taxon>Eukaryota</taxon>
        <taxon>Sar</taxon>
        <taxon>Stramenopiles</taxon>
        <taxon>Oomycota</taxon>
        <taxon>Peronosporomycetes</taxon>
        <taxon>Albuginales</taxon>
        <taxon>Albuginaceae</taxon>
        <taxon>Albugo</taxon>
    </lineage>
</organism>
<dbReference type="Gene3D" id="3.40.30.10">
    <property type="entry name" value="Glutaredoxin"/>
    <property type="match status" value="1"/>
</dbReference>
<reference evidence="4 5" key="1">
    <citation type="submission" date="2012-05" db="EMBL/GenBank/DDBJ databases">
        <title>Recombination and specialization in a pathogen metapopulation.</title>
        <authorList>
            <person name="Gardiner A."/>
            <person name="Kemen E."/>
            <person name="Schultz-Larsen T."/>
            <person name="MacLean D."/>
            <person name="Van Oosterhout C."/>
            <person name="Jones J.D.G."/>
        </authorList>
    </citation>
    <scope>NUCLEOTIDE SEQUENCE [LARGE SCALE GENOMIC DNA]</scope>
    <source>
        <strain evidence="4 5">Ac Nc2</strain>
    </source>
</reference>
<dbReference type="GO" id="GO:0005815">
    <property type="term" value="C:microtubule organizing center"/>
    <property type="evidence" value="ECO:0007669"/>
    <property type="project" value="TreeGrafter"/>
</dbReference>
<dbReference type="PANTHER" id="PTHR20870">
    <property type="entry name" value="BARDET-BIEDL SYNDROME 1 PROTEIN"/>
    <property type="match status" value="1"/>
</dbReference>
<gene>
    <name evidence="4" type="ORF">BN9_047100</name>
</gene>
<dbReference type="GO" id="GO:0034464">
    <property type="term" value="C:BBSome"/>
    <property type="evidence" value="ECO:0007669"/>
    <property type="project" value="InterPro"/>
</dbReference>
<feature type="domain" description="Bardet-Biedl syndrome 1 N-terminal" evidence="2">
    <location>
        <begin position="691"/>
        <end position="891"/>
    </location>
</feature>
<feature type="compositionally biased region" description="Polar residues" evidence="1">
    <location>
        <begin position="338"/>
        <end position="352"/>
    </location>
</feature>
<dbReference type="SUPFAM" id="SSF52833">
    <property type="entry name" value="Thioredoxin-like"/>
    <property type="match status" value="1"/>
</dbReference>
<dbReference type="Pfam" id="PF14779">
    <property type="entry name" value="BBS1"/>
    <property type="match status" value="1"/>
</dbReference>
<feature type="domain" description="Bardet-Biedl syndrome 1 protein GAE" evidence="3">
    <location>
        <begin position="1103"/>
        <end position="1203"/>
    </location>
</feature>
<dbReference type="OrthoDB" id="10259809at2759"/>
<dbReference type="SUPFAM" id="SSF50978">
    <property type="entry name" value="WD40 repeat-like"/>
    <property type="match status" value="1"/>
</dbReference>
<dbReference type="GO" id="GO:1905515">
    <property type="term" value="P:non-motile cilium assembly"/>
    <property type="evidence" value="ECO:0007669"/>
    <property type="project" value="InterPro"/>
</dbReference>
<feature type="region of interest" description="Disordered" evidence="1">
    <location>
        <begin position="402"/>
        <end position="423"/>
    </location>
</feature>
<dbReference type="InterPro" id="IPR028784">
    <property type="entry name" value="BBS1"/>
</dbReference>
<evidence type="ECO:0000256" key="1">
    <source>
        <dbReference type="SAM" id="MobiDB-lite"/>
    </source>
</evidence>
<dbReference type="GO" id="GO:0061512">
    <property type="term" value="P:protein localization to cilium"/>
    <property type="evidence" value="ECO:0007669"/>
    <property type="project" value="TreeGrafter"/>
</dbReference>